<dbReference type="EMBL" id="MDYN01000005">
    <property type="protein sequence ID" value="OQD87469.1"/>
    <property type="molecule type" value="Genomic_DNA"/>
</dbReference>
<proteinExistence type="predicted"/>
<dbReference type="AlphaFoldDB" id="A0A1V6QE43"/>
<evidence type="ECO:0000313" key="2">
    <source>
        <dbReference type="Proteomes" id="UP000191672"/>
    </source>
</evidence>
<comment type="caution">
    <text evidence="1">The sequence shown here is derived from an EMBL/GenBank/DDBJ whole genome shotgun (WGS) entry which is preliminary data.</text>
</comment>
<gene>
    <name evidence="1" type="ORF">PENANT_c005G06745</name>
</gene>
<sequence>MRYLPKGNSSLGRSAQSPDMIRIWDTRWLFIDAKGLLKKLMPMIEFGTTAASLTLVHQSLKTIFEERPKRLKLKPEQKVAKEEFGLFWIHSFWV</sequence>
<protein>
    <submittedName>
        <fullName evidence="1">Uncharacterized protein</fullName>
    </submittedName>
</protein>
<reference evidence="2" key="1">
    <citation type="journal article" date="2017" name="Nat. Microbiol.">
        <title>Global analysis of biosynthetic gene clusters reveals vast potential of secondary metabolite production in Penicillium species.</title>
        <authorList>
            <person name="Nielsen J.C."/>
            <person name="Grijseels S."/>
            <person name="Prigent S."/>
            <person name="Ji B."/>
            <person name="Dainat J."/>
            <person name="Nielsen K.F."/>
            <person name="Frisvad J.C."/>
            <person name="Workman M."/>
            <person name="Nielsen J."/>
        </authorList>
    </citation>
    <scope>NUCLEOTIDE SEQUENCE [LARGE SCALE GENOMIC DNA]</scope>
    <source>
        <strain evidence="2">IBT 31811</strain>
    </source>
</reference>
<organism evidence="1 2">
    <name type="scientific">Penicillium antarcticum</name>
    <dbReference type="NCBI Taxonomy" id="416450"/>
    <lineage>
        <taxon>Eukaryota</taxon>
        <taxon>Fungi</taxon>
        <taxon>Dikarya</taxon>
        <taxon>Ascomycota</taxon>
        <taxon>Pezizomycotina</taxon>
        <taxon>Eurotiomycetes</taxon>
        <taxon>Eurotiomycetidae</taxon>
        <taxon>Eurotiales</taxon>
        <taxon>Aspergillaceae</taxon>
        <taxon>Penicillium</taxon>
    </lineage>
</organism>
<dbReference type="Proteomes" id="UP000191672">
    <property type="component" value="Unassembled WGS sequence"/>
</dbReference>
<keyword evidence="2" id="KW-1185">Reference proteome</keyword>
<name>A0A1V6QE43_9EURO</name>
<evidence type="ECO:0000313" key="1">
    <source>
        <dbReference type="EMBL" id="OQD87469.1"/>
    </source>
</evidence>
<accession>A0A1V6QE43</accession>